<dbReference type="OrthoDB" id="237820at2"/>
<dbReference type="Pfam" id="PF09937">
    <property type="entry name" value="DUF2169"/>
    <property type="match status" value="1"/>
</dbReference>
<sequence length="437" mass="48494">MARPSHALPSPLRSAAVPEVANHTQWPSQYFQHVDPLGDIYHVMVSRTSYSMLDLEKTDRGMVPRLLPAQEQSPLCEADQFLGEPNETSTLQESDFAPYKPKCDVLLVNATAHSPTGQPMQRWPAGFRFGNAIEKRFHVTGPRRFARSIGTLGTLQLTEPEPVKHVPLRYELAFGGPNVIRQEQLLQAHADGTIAGLTDQQRTQARDAHVRLPAFFAPNPIGCGRLPDAIPDAGAALDRFSAGDPARATADSLRPAPQIEAFDHPYDGQRDYPVIGVGSVGRWWAPRVGLAGKHDERWKQTQWPKSPRDHDYRYWNCAPEDQQIDYPQGGEEIVLVHFTSAAHHPGPYRFLLPRQDLQLLVRLHVGVLALAPMNIDTVILDMGTGILSIVRRAVVSGKTGVRRLELGTWPPGTAMELDEEMMQAARAKAAERNSRGQ</sequence>
<gene>
    <name evidence="2" type="ORF">SAMN04489710_106234</name>
</gene>
<proteinExistence type="predicted"/>
<dbReference type="STRING" id="32040.SAMN04489710_106234"/>
<evidence type="ECO:0000259" key="1">
    <source>
        <dbReference type="Pfam" id="PF09937"/>
    </source>
</evidence>
<dbReference type="AlphaFoldDB" id="A0A1I1VDY9"/>
<reference evidence="3" key="1">
    <citation type="submission" date="2016-10" db="EMBL/GenBank/DDBJ databases">
        <authorList>
            <person name="Varghese N."/>
            <person name="Submissions S."/>
        </authorList>
    </citation>
    <scope>NUCLEOTIDE SEQUENCE [LARGE SCALE GENOMIC DNA]</scope>
    <source>
        <strain evidence="3">DSM 7481</strain>
    </source>
</reference>
<dbReference type="RefSeq" id="WP_092952289.1">
    <property type="nucleotide sequence ID" value="NZ_FOMQ01000006.1"/>
</dbReference>
<organism evidence="2 3">
    <name type="scientific">Paracidovorax konjaci</name>
    <dbReference type="NCBI Taxonomy" id="32040"/>
    <lineage>
        <taxon>Bacteria</taxon>
        <taxon>Pseudomonadati</taxon>
        <taxon>Pseudomonadota</taxon>
        <taxon>Betaproteobacteria</taxon>
        <taxon>Burkholderiales</taxon>
        <taxon>Comamonadaceae</taxon>
        <taxon>Paracidovorax</taxon>
    </lineage>
</organism>
<feature type="domain" description="DUF2169" evidence="1">
    <location>
        <begin position="69"/>
        <end position="391"/>
    </location>
</feature>
<evidence type="ECO:0000313" key="2">
    <source>
        <dbReference type="EMBL" id="SFD81069.1"/>
    </source>
</evidence>
<keyword evidence="3" id="KW-1185">Reference proteome</keyword>
<evidence type="ECO:0000313" key="3">
    <source>
        <dbReference type="Proteomes" id="UP000199517"/>
    </source>
</evidence>
<dbReference type="EMBL" id="FOMQ01000006">
    <property type="protein sequence ID" value="SFD81069.1"/>
    <property type="molecule type" value="Genomic_DNA"/>
</dbReference>
<dbReference type="Proteomes" id="UP000199517">
    <property type="component" value="Unassembled WGS sequence"/>
</dbReference>
<name>A0A1I1VDY9_9BURK</name>
<protein>
    <recommendedName>
        <fullName evidence="1">DUF2169 domain-containing protein</fullName>
    </recommendedName>
</protein>
<dbReference type="InterPro" id="IPR018683">
    <property type="entry name" value="DUF2169"/>
</dbReference>
<accession>A0A1I1VDY9</accession>